<reference evidence="1 2" key="1">
    <citation type="journal article" date="2018" name="Nat. Biotechnol.">
        <title>A standardized bacterial taxonomy based on genome phylogeny substantially revises the tree of life.</title>
        <authorList>
            <person name="Parks D.H."/>
            <person name="Chuvochina M."/>
            <person name="Waite D.W."/>
            <person name="Rinke C."/>
            <person name="Skarshewski A."/>
            <person name="Chaumeil P.A."/>
            <person name="Hugenholtz P."/>
        </authorList>
    </citation>
    <scope>NUCLEOTIDE SEQUENCE [LARGE SCALE GENOMIC DNA]</scope>
    <source>
        <strain evidence="1">UBA9669</strain>
    </source>
</reference>
<protein>
    <submittedName>
        <fullName evidence="1">Uncharacterized protein</fullName>
    </submittedName>
</protein>
<sequence length="106" mass="11817">MQRFAYGCGIFFSLLSYSSISSAQFVTWNENIPSSLALFQQNPQQLADLAQNNILIYAQPYTKTNVPTQKKNPQPTVQFVSAAIIVPVSTQEVAKVLTDYNHYVGL</sequence>
<dbReference type="EMBL" id="DPVE01000198">
    <property type="protein sequence ID" value="HCK30747.1"/>
    <property type="molecule type" value="Genomic_DNA"/>
</dbReference>
<evidence type="ECO:0000313" key="1">
    <source>
        <dbReference type="EMBL" id="HCK30747.1"/>
    </source>
</evidence>
<proteinExistence type="predicted"/>
<gene>
    <name evidence="1" type="ORF">DHW29_11560</name>
</gene>
<dbReference type="Proteomes" id="UP000263596">
    <property type="component" value="Unassembled WGS sequence"/>
</dbReference>
<comment type="caution">
    <text evidence="1">The sequence shown here is derived from an EMBL/GenBank/DDBJ whole genome shotgun (WGS) entry which is preliminary data.</text>
</comment>
<evidence type="ECO:0000313" key="2">
    <source>
        <dbReference type="Proteomes" id="UP000263596"/>
    </source>
</evidence>
<name>A0A2N6V5W5_9GAMM</name>
<dbReference type="AlphaFoldDB" id="A0A2N6V5W5"/>
<accession>A0A2N6V5W5</accession>
<feature type="non-terminal residue" evidence="1">
    <location>
        <position position="106"/>
    </location>
</feature>
<dbReference type="STRING" id="108980.GCA_000934145_00799"/>
<organism evidence="1 2">
    <name type="scientific">Acinetobacter ursingii</name>
    <dbReference type="NCBI Taxonomy" id="108980"/>
    <lineage>
        <taxon>Bacteria</taxon>
        <taxon>Pseudomonadati</taxon>
        <taxon>Pseudomonadota</taxon>
        <taxon>Gammaproteobacteria</taxon>
        <taxon>Moraxellales</taxon>
        <taxon>Moraxellaceae</taxon>
        <taxon>Acinetobacter</taxon>
    </lineage>
</organism>